<evidence type="ECO:0000256" key="2">
    <source>
        <dbReference type="ARBA" id="ARBA00023002"/>
    </source>
</evidence>
<dbReference type="GO" id="GO:0005783">
    <property type="term" value="C:endoplasmic reticulum"/>
    <property type="evidence" value="ECO:0007669"/>
    <property type="project" value="TreeGrafter"/>
</dbReference>
<accession>A0AAN9YUK3</accession>
<dbReference type="InterPro" id="IPR002347">
    <property type="entry name" value="SDR_fam"/>
</dbReference>
<organism evidence="4 5">
    <name type="scientific">Diatrype stigma</name>
    <dbReference type="NCBI Taxonomy" id="117547"/>
    <lineage>
        <taxon>Eukaryota</taxon>
        <taxon>Fungi</taxon>
        <taxon>Dikarya</taxon>
        <taxon>Ascomycota</taxon>
        <taxon>Pezizomycotina</taxon>
        <taxon>Sordariomycetes</taxon>
        <taxon>Xylariomycetidae</taxon>
        <taxon>Xylariales</taxon>
        <taxon>Diatrypaceae</taxon>
        <taxon>Diatrype</taxon>
    </lineage>
</organism>
<dbReference type="CDD" id="cd05374">
    <property type="entry name" value="17beta-HSD-like_SDR_c"/>
    <property type="match status" value="1"/>
</dbReference>
<reference evidence="4 5" key="1">
    <citation type="submission" date="2024-02" db="EMBL/GenBank/DDBJ databases">
        <title>De novo assembly and annotation of 12 fungi associated with fruit tree decline syndrome in Ontario, Canada.</title>
        <authorList>
            <person name="Sulman M."/>
            <person name="Ellouze W."/>
            <person name="Ilyukhin E."/>
        </authorList>
    </citation>
    <scope>NUCLEOTIDE SEQUENCE [LARGE SCALE GENOMIC DNA]</scope>
    <source>
        <strain evidence="4 5">M11/M66-122</strain>
    </source>
</reference>
<dbReference type="Gene3D" id="3.40.50.720">
    <property type="entry name" value="NAD(P)-binding Rossmann-like Domain"/>
    <property type="match status" value="1"/>
</dbReference>
<dbReference type="SUPFAM" id="SSF51735">
    <property type="entry name" value="NAD(P)-binding Rossmann-fold domains"/>
    <property type="match status" value="1"/>
</dbReference>
<dbReference type="PANTHER" id="PTHR44169:SF6">
    <property type="entry name" value="NADPH-DEPENDENT 1-ACYLDIHYDROXYACETONE PHOSPHATE REDUCTASE"/>
    <property type="match status" value="1"/>
</dbReference>
<protein>
    <recommendedName>
        <fullName evidence="6">Short-chain dehydrogenase/reductase SDR</fullName>
    </recommendedName>
</protein>
<proteinExistence type="inferred from homology"/>
<comment type="caution">
    <text evidence="4">The sequence shown here is derived from an EMBL/GenBank/DDBJ whole genome shotgun (WGS) entry which is preliminary data.</text>
</comment>
<dbReference type="GO" id="GO:0000140">
    <property type="term" value="F:acylglycerone-phosphate reductase (NADP+) activity"/>
    <property type="evidence" value="ECO:0007669"/>
    <property type="project" value="TreeGrafter"/>
</dbReference>
<dbReference type="GO" id="GO:0004806">
    <property type="term" value="F:triacylglycerol lipase activity"/>
    <property type="evidence" value="ECO:0007669"/>
    <property type="project" value="TreeGrafter"/>
</dbReference>
<dbReference type="EMBL" id="JAKJXP020000015">
    <property type="protein sequence ID" value="KAK7755162.1"/>
    <property type="molecule type" value="Genomic_DNA"/>
</dbReference>
<name>A0AAN9YUK3_9PEZI</name>
<evidence type="ECO:0000313" key="5">
    <source>
        <dbReference type="Proteomes" id="UP001320420"/>
    </source>
</evidence>
<dbReference type="PRINTS" id="PR00080">
    <property type="entry name" value="SDRFAMILY"/>
</dbReference>
<evidence type="ECO:0000313" key="4">
    <source>
        <dbReference type="EMBL" id="KAK7755162.1"/>
    </source>
</evidence>
<dbReference type="GO" id="GO:0019433">
    <property type="term" value="P:triglyceride catabolic process"/>
    <property type="evidence" value="ECO:0007669"/>
    <property type="project" value="TreeGrafter"/>
</dbReference>
<evidence type="ECO:0008006" key="6">
    <source>
        <dbReference type="Google" id="ProtNLM"/>
    </source>
</evidence>
<dbReference type="AlphaFoldDB" id="A0AAN9YUK3"/>
<keyword evidence="2" id="KW-0560">Oxidoreductase</keyword>
<gene>
    <name evidence="4" type="ORF">SLS62_002977</name>
</gene>
<dbReference type="Pfam" id="PF00106">
    <property type="entry name" value="adh_short"/>
    <property type="match status" value="1"/>
</dbReference>
<evidence type="ECO:0000256" key="1">
    <source>
        <dbReference type="ARBA" id="ARBA00006484"/>
    </source>
</evidence>
<dbReference type="PANTHER" id="PTHR44169">
    <property type="entry name" value="NADPH-DEPENDENT 1-ACYLDIHYDROXYACETONE PHOSPHATE REDUCTASE"/>
    <property type="match status" value="1"/>
</dbReference>
<dbReference type="GO" id="GO:0006654">
    <property type="term" value="P:phosphatidic acid biosynthetic process"/>
    <property type="evidence" value="ECO:0007669"/>
    <property type="project" value="TreeGrafter"/>
</dbReference>
<keyword evidence="5" id="KW-1185">Reference proteome</keyword>
<dbReference type="GO" id="GO:0005811">
    <property type="term" value="C:lipid droplet"/>
    <property type="evidence" value="ECO:0007669"/>
    <property type="project" value="TreeGrafter"/>
</dbReference>
<sequence>MVVNKKTALVTGSSEGGIGFAIAKEFQSRGIHVFATARNPDKVAALARLSNVTILALDVTSQVSIDAAVAAVSEQTGGTLDYLVNNAGAQYCSPTLDIDLEIARKMYDVNVWGAVAMIKAFAPLVIKAKGCIANLASIAGLLRPPFMGLYAGSKSALETISETLKYELKPLGVRVLTVNTGAIQTNLFANAYGATQVPANSFYAPISEDIENRLSGKEMDGQLGKPEGFAKALVGDVVGGASGYDRIVVNGTGLDRLAKAA</sequence>
<dbReference type="Proteomes" id="UP001320420">
    <property type="component" value="Unassembled WGS sequence"/>
</dbReference>
<dbReference type="InterPro" id="IPR036291">
    <property type="entry name" value="NAD(P)-bd_dom_sf"/>
</dbReference>
<evidence type="ECO:0000256" key="3">
    <source>
        <dbReference type="RuleBase" id="RU000363"/>
    </source>
</evidence>
<dbReference type="PRINTS" id="PR00081">
    <property type="entry name" value="GDHRDH"/>
</dbReference>
<comment type="similarity">
    <text evidence="1 3">Belongs to the short-chain dehydrogenases/reductases (SDR) family.</text>
</comment>